<dbReference type="GO" id="GO:0005737">
    <property type="term" value="C:cytoplasm"/>
    <property type="evidence" value="ECO:0007669"/>
    <property type="project" value="UniProtKB-SubCell"/>
</dbReference>
<dbReference type="Gene3D" id="3.40.50.150">
    <property type="entry name" value="Vaccinia Virus protein VP39"/>
    <property type="match status" value="2"/>
</dbReference>
<evidence type="ECO:0000256" key="3">
    <source>
        <dbReference type="ARBA" id="ARBA00022603"/>
    </source>
</evidence>
<dbReference type="GO" id="GO:0070043">
    <property type="term" value="F:rRNA (guanine-N7-)-methyltransferase activity"/>
    <property type="evidence" value="ECO:0007669"/>
    <property type="project" value="UniProtKB-UniRule"/>
</dbReference>
<dbReference type="CDD" id="cd11715">
    <property type="entry name" value="THUMP_AdoMetMT"/>
    <property type="match status" value="1"/>
</dbReference>
<keyword evidence="5 6" id="KW-0949">S-adenosyl-L-methionine</keyword>
<evidence type="ECO:0000256" key="7">
    <source>
        <dbReference type="PROSITE-ProRule" id="PRU00529"/>
    </source>
</evidence>
<dbReference type="PROSITE" id="PS51165">
    <property type="entry name" value="THUMP"/>
    <property type="match status" value="1"/>
</dbReference>
<dbReference type="CDD" id="cd02440">
    <property type="entry name" value="AdoMet_MTases"/>
    <property type="match status" value="1"/>
</dbReference>
<keyword evidence="11" id="KW-1185">Reference proteome</keyword>
<dbReference type="Pfam" id="PF10672">
    <property type="entry name" value="Methyltrans_SAM"/>
    <property type="match status" value="1"/>
</dbReference>
<evidence type="ECO:0000256" key="8">
    <source>
        <dbReference type="SAM" id="MobiDB-lite"/>
    </source>
</evidence>
<dbReference type="OrthoDB" id="9809404at2"/>
<dbReference type="NCBIfam" id="NF008748">
    <property type="entry name" value="PRK11783.1"/>
    <property type="match status" value="1"/>
</dbReference>
<comment type="subcellular location">
    <subcellularLocation>
        <location evidence="6">Cytoplasm</location>
    </subcellularLocation>
</comment>
<dbReference type="Pfam" id="PF01170">
    <property type="entry name" value="UPF0020"/>
    <property type="match status" value="1"/>
</dbReference>
<evidence type="ECO:0000256" key="1">
    <source>
        <dbReference type="ARBA" id="ARBA00022490"/>
    </source>
</evidence>
<feature type="domain" description="THUMP" evidence="9">
    <location>
        <begin position="46"/>
        <end position="157"/>
    </location>
</feature>
<dbReference type="GO" id="GO:0052915">
    <property type="term" value="F:23S rRNA (guanine(2445)-N(2))-methyltransferase activity"/>
    <property type="evidence" value="ECO:0007669"/>
    <property type="project" value="UniProtKB-UniRule"/>
</dbReference>
<dbReference type="AlphaFoldDB" id="A0A4R7NT86"/>
<dbReference type="Pfam" id="PF22020">
    <property type="entry name" value="RlmL_1st"/>
    <property type="match status" value="1"/>
</dbReference>
<comment type="catalytic activity">
    <reaction evidence="6">
        <text>guanosine(2445) in 23S rRNA + S-adenosyl-L-methionine = N(2)-methylguanosine(2445) in 23S rRNA + S-adenosyl-L-homocysteine + H(+)</text>
        <dbReference type="Rhea" id="RHEA:42740"/>
        <dbReference type="Rhea" id="RHEA-COMP:10215"/>
        <dbReference type="Rhea" id="RHEA-COMP:10216"/>
        <dbReference type="ChEBI" id="CHEBI:15378"/>
        <dbReference type="ChEBI" id="CHEBI:57856"/>
        <dbReference type="ChEBI" id="CHEBI:59789"/>
        <dbReference type="ChEBI" id="CHEBI:74269"/>
        <dbReference type="ChEBI" id="CHEBI:74481"/>
        <dbReference type="EC" id="2.1.1.173"/>
    </reaction>
</comment>
<dbReference type="PANTHER" id="PTHR47313:SF1">
    <property type="entry name" value="RIBOSOMAL RNA LARGE SUBUNIT METHYLTRANSFERASE K_L"/>
    <property type="match status" value="1"/>
</dbReference>
<dbReference type="GO" id="GO:0003723">
    <property type="term" value="F:RNA binding"/>
    <property type="evidence" value="ECO:0007669"/>
    <property type="project" value="UniProtKB-UniRule"/>
</dbReference>
<evidence type="ECO:0000313" key="11">
    <source>
        <dbReference type="Proteomes" id="UP000295341"/>
    </source>
</evidence>
<protein>
    <recommendedName>
        <fullName evidence="6">Ribosomal RNA large subunit methyltransferase K/L</fullName>
    </recommendedName>
    <domain>
        <recommendedName>
            <fullName evidence="6">23S rRNA m2G2445 methyltransferase</fullName>
            <ecNumber evidence="6">2.1.1.173</ecNumber>
        </recommendedName>
        <alternativeName>
            <fullName evidence="6">rRNA (guanine-N(2)-)-methyltransferase RlmL</fullName>
        </alternativeName>
    </domain>
    <domain>
        <recommendedName>
            <fullName evidence="6">23S rRNA m7G2069 methyltransferase</fullName>
            <ecNumber evidence="6">2.1.1.264</ecNumber>
        </recommendedName>
        <alternativeName>
            <fullName evidence="6">rRNA (guanine-N(7)-)-methyltransferase RlmK</fullName>
        </alternativeName>
    </domain>
</protein>
<gene>
    <name evidence="6" type="primary">rlmL</name>
    <name evidence="10" type="ORF">DFR24_4560</name>
</gene>
<keyword evidence="4 6" id="KW-0808">Transferase</keyword>
<dbReference type="EC" id="2.1.1.173" evidence="6"/>
<keyword evidence="3 6" id="KW-0489">Methyltransferase</keyword>
<dbReference type="InterPro" id="IPR019614">
    <property type="entry name" value="SAM-dep_methyl-trfase"/>
</dbReference>
<dbReference type="PANTHER" id="PTHR47313">
    <property type="entry name" value="RIBOSOMAL RNA LARGE SUBUNIT METHYLTRANSFERASE K/L"/>
    <property type="match status" value="1"/>
</dbReference>
<evidence type="ECO:0000256" key="2">
    <source>
        <dbReference type="ARBA" id="ARBA00022552"/>
    </source>
</evidence>
<dbReference type="RefSeq" id="WP_133883710.1">
    <property type="nucleotide sequence ID" value="NZ_MWIN01000003.1"/>
</dbReference>
<dbReference type="PROSITE" id="PS00092">
    <property type="entry name" value="N6_MTASE"/>
    <property type="match status" value="1"/>
</dbReference>
<keyword evidence="2 6" id="KW-0698">rRNA processing</keyword>
<comment type="function">
    <text evidence="6">Specifically methylates the guanine in position 2445 (m2G2445) and the guanine in position 2069 (m7G2069) of 23S rRNA.</text>
</comment>
<dbReference type="Proteomes" id="UP000295341">
    <property type="component" value="Unassembled WGS sequence"/>
</dbReference>
<evidence type="ECO:0000256" key="4">
    <source>
        <dbReference type="ARBA" id="ARBA00022679"/>
    </source>
</evidence>
<evidence type="ECO:0000256" key="5">
    <source>
        <dbReference type="ARBA" id="ARBA00022691"/>
    </source>
</evidence>
<reference evidence="10 11" key="1">
    <citation type="submission" date="2019-03" db="EMBL/GenBank/DDBJ databases">
        <title>Genomic Encyclopedia of Type Strains, Phase IV (KMG-IV): sequencing the most valuable type-strain genomes for metagenomic binning, comparative biology and taxonomic classification.</title>
        <authorList>
            <person name="Goeker M."/>
        </authorList>
    </citation>
    <scope>NUCLEOTIDE SEQUENCE [LARGE SCALE GENOMIC DNA]</scope>
    <source>
        <strain evidence="10 11">DSM 26377</strain>
    </source>
</reference>
<dbReference type="Pfam" id="PF02926">
    <property type="entry name" value="THUMP"/>
    <property type="match status" value="1"/>
</dbReference>
<comment type="caution">
    <text evidence="10">The sequence shown here is derived from an EMBL/GenBank/DDBJ whole genome shotgun (WGS) entry which is preliminary data.</text>
</comment>
<evidence type="ECO:0000313" key="10">
    <source>
        <dbReference type="EMBL" id="TDU24294.1"/>
    </source>
</evidence>
<name>A0A4R7NT86_9GAMM</name>
<keyword evidence="7" id="KW-0694">RNA-binding</keyword>
<dbReference type="SMART" id="SM00981">
    <property type="entry name" value="THUMP"/>
    <property type="match status" value="1"/>
</dbReference>
<dbReference type="HAMAP" id="MF_01858">
    <property type="entry name" value="23SrRNA_methyltr_KL"/>
    <property type="match status" value="1"/>
</dbReference>
<feature type="region of interest" description="Disordered" evidence="8">
    <location>
        <begin position="597"/>
        <end position="619"/>
    </location>
</feature>
<accession>A0A4R7NT86</accession>
<dbReference type="EMBL" id="SOBT01000012">
    <property type="protein sequence ID" value="TDU24294.1"/>
    <property type="molecule type" value="Genomic_DNA"/>
</dbReference>
<proteinExistence type="inferred from homology"/>
<comment type="similarity">
    <text evidence="6">Belongs to the methyltransferase superfamily. RlmKL family.</text>
</comment>
<dbReference type="Gene3D" id="3.30.2130.30">
    <property type="match status" value="1"/>
</dbReference>
<keyword evidence="1 6" id="KW-0963">Cytoplasm</keyword>
<dbReference type="PIRSF" id="PIRSF037618">
    <property type="entry name" value="RNA_Mtase_bacteria_prd"/>
    <property type="match status" value="1"/>
</dbReference>
<dbReference type="InterPro" id="IPR002052">
    <property type="entry name" value="DNA_methylase_N6_adenine_CS"/>
</dbReference>
<organism evidence="10 11">
    <name type="scientific">Panacagrimonas perspica</name>
    <dbReference type="NCBI Taxonomy" id="381431"/>
    <lineage>
        <taxon>Bacteria</taxon>
        <taxon>Pseudomonadati</taxon>
        <taxon>Pseudomonadota</taxon>
        <taxon>Gammaproteobacteria</taxon>
        <taxon>Nevskiales</taxon>
        <taxon>Nevskiaceae</taxon>
        <taxon>Panacagrimonas</taxon>
    </lineage>
</organism>
<dbReference type="EC" id="2.1.1.264" evidence="6"/>
<dbReference type="InterPro" id="IPR017244">
    <property type="entry name" value="23SrRNA_methyltr_KL"/>
</dbReference>
<comment type="catalytic activity">
    <reaction evidence="6">
        <text>guanosine(2069) in 23S rRNA + S-adenosyl-L-methionine = N(2)-methylguanosine(2069) in 23S rRNA + S-adenosyl-L-homocysteine + H(+)</text>
        <dbReference type="Rhea" id="RHEA:43772"/>
        <dbReference type="Rhea" id="RHEA-COMP:10688"/>
        <dbReference type="Rhea" id="RHEA-COMP:10689"/>
        <dbReference type="ChEBI" id="CHEBI:15378"/>
        <dbReference type="ChEBI" id="CHEBI:57856"/>
        <dbReference type="ChEBI" id="CHEBI:59789"/>
        <dbReference type="ChEBI" id="CHEBI:74269"/>
        <dbReference type="ChEBI" id="CHEBI:74481"/>
        <dbReference type="EC" id="2.1.1.264"/>
    </reaction>
</comment>
<dbReference type="PROSITE" id="PS01261">
    <property type="entry name" value="UPF0020"/>
    <property type="match status" value="1"/>
</dbReference>
<dbReference type="Gene3D" id="3.30.750.80">
    <property type="entry name" value="RNA methyltransferase domain (HRMD) like"/>
    <property type="match status" value="1"/>
</dbReference>
<evidence type="ECO:0000259" key="9">
    <source>
        <dbReference type="PROSITE" id="PS51165"/>
    </source>
</evidence>
<dbReference type="InterPro" id="IPR004114">
    <property type="entry name" value="THUMP_dom"/>
</dbReference>
<dbReference type="SUPFAM" id="SSF53335">
    <property type="entry name" value="S-adenosyl-L-methionine-dependent methyltransferases"/>
    <property type="match status" value="2"/>
</dbReference>
<dbReference type="InterPro" id="IPR054170">
    <property type="entry name" value="RlmL_1st"/>
</dbReference>
<evidence type="ECO:0000256" key="6">
    <source>
        <dbReference type="HAMAP-Rule" id="MF_01858"/>
    </source>
</evidence>
<dbReference type="InterPro" id="IPR053943">
    <property type="entry name" value="RlmKL-like_Mtase_CS"/>
</dbReference>
<sequence>MSDAFRLFVTCPRGLEPLLAAELLALGATESKERSGGVAAVGPRELAYRACLWSRLASRVLLPLANFPLEDADGLYAGARGVDWTDLFSPDSTFSIAVAGHSPAVTHTHFAGLKVKDAIADVFRDKFGRRPDVNTDEPDIRIHVHLDRAEANLSLDLSGESLHRRGYRGATGEAPLKENLACAILLRAGWPEIAARGGALIDPMCGSGTFLIEGAWMAADIAPSLMRHRFGFEAWLDHVPALWQELKRDAQSRRDLGLKKLPPLIGRDLDARVLNFARKNALNAGLGHSIEWQAGDLLETRPVGDVPGLVVTNPPYGERMAAEGEVIKLYSLMGATLKSHFPGWRAAVLTSRPDLGPRIGLRADAIHSFFNGDLPVKLLQFGIAEAPVPEIGVPAAPAGGGEFANRLAKNRKHLGKWARRTGVSCYRVYDADLPDYALAVDVYEAAETHLHVQEYAAPKSVDPVKAEKRLREALAHLQASYEVPASRLHFKQRAIQRGASQYEKQGDQLRVFEVDEQGCKLLVNLDDYMDTGLFLDHRLMRLRLRKEAQGKRVLNLFCYTGAASVQAALGGARQTVSVDLSNTYLHWAGRNLSLNGFESDQRDRDPRPASGPWRGKARSASAQQDVHLLVRADCMAWLRDAAGDASDRYDLIFCDPPTFSNSKKLDDVFDVERDHPELIRSCASLLAPGGVLYFSTNRRKFKLDPAAIEGLRCEDITPQTLDEDFKRPPPAHRAWRITR</sequence>
<dbReference type="InterPro" id="IPR000241">
    <property type="entry name" value="RlmKL-like_Mtase"/>
</dbReference>
<dbReference type="InterPro" id="IPR029063">
    <property type="entry name" value="SAM-dependent_MTases_sf"/>
</dbReference>